<accession>A0A7C2V9Y6</accession>
<proteinExistence type="predicted"/>
<feature type="transmembrane region" description="Helical" evidence="1">
    <location>
        <begin position="35"/>
        <end position="52"/>
    </location>
</feature>
<comment type="caution">
    <text evidence="2">The sequence shown here is derived from an EMBL/GenBank/DDBJ whole genome shotgun (WGS) entry which is preliminary data.</text>
</comment>
<keyword evidence="1" id="KW-1133">Transmembrane helix</keyword>
<feature type="transmembrane region" description="Helical" evidence="1">
    <location>
        <begin position="12"/>
        <end position="29"/>
    </location>
</feature>
<reference evidence="2" key="1">
    <citation type="journal article" date="2020" name="mSystems">
        <title>Genome- and Community-Level Interaction Insights into Carbon Utilization and Element Cycling Functions of Hydrothermarchaeota in Hydrothermal Sediment.</title>
        <authorList>
            <person name="Zhou Z."/>
            <person name="Liu Y."/>
            <person name="Xu W."/>
            <person name="Pan J."/>
            <person name="Luo Z.H."/>
            <person name="Li M."/>
        </authorList>
    </citation>
    <scope>NUCLEOTIDE SEQUENCE [LARGE SCALE GENOMIC DNA]</scope>
    <source>
        <strain evidence="2">SpSt-16</strain>
    </source>
</reference>
<gene>
    <name evidence="2" type="ORF">ENO77_04735</name>
</gene>
<protein>
    <submittedName>
        <fullName evidence="2">Uncharacterized protein</fullName>
    </submittedName>
</protein>
<dbReference type="AlphaFoldDB" id="A0A7C2V9Y6"/>
<dbReference type="EMBL" id="DSGT01000012">
    <property type="protein sequence ID" value="HEW53446.1"/>
    <property type="molecule type" value="Genomic_DNA"/>
</dbReference>
<evidence type="ECO:0000256" key="1">
    <source>
        <dbReference type="SAM" id="Phobius"/>
    </source>
</evidence>
<name>A0A7C2V9Y6_9CREN</name>
<keyword evidence="1" id="KW-0812">Transmembrane</keyword>
<keyword evidence="1" id="KW-0472">Membrane</keyword>
<evidence type="ECO:0000313" key="2">
    <source>
        <dbReference type="EMBL" id="HEW53446.1"/>
    </source>
</evidence>
<sequence>MSFLNTFRGRLIVFNVLVAIAFVVMTLRNLENVDIVGVILLAMLPLASYVLLRKYSETI</sequence>
<organism evidence="2">
    <name type="scientific">Ignisphaera aggregans</name>
    <dbReference type="NCBI Taxonomy" id="334771"/>
    <lineage>
        <taxon>Archaea</taxon>
        <taxon>Thermoproteota</taxon>
        <taxon>Thermoprotei</taxon>
        <taxon>Desulfurococcales</taxon>
        <taxon>Desulfurococcaceae</taxon>
        <taxon>Ignisphaera</taxon>
    </lineage>
</organism>